<dbReference type="Proteomes" id="UP000292340">
    <property type="component" value="Unassembled WGS sequence"/>
</dbReference>
<evidence type="ECO:0000256" key="1">
    <source>
        <dbReference type="SAM" id="MobiDB-lite"/>
    </source>
</evidence>
<dbReference type="EMBL" id="PDXB01000025">
    <property type="protein sequence ID" value="RYN23300.1"/>
    <property type="molecule type" value="Genomic_DNA"/>
</dbReference>
<keyword evidence="2" id="KW-1133">Transmembrane helix</keyword>
<sequence>MRFHFSMIAQRTNDDPELPQRANTDTVLPTHAGTQRANNDLELPRVNTDSLLPTHLRPQRAYTLPPLGPHGPHLYHNETMLSRTRDPKATAPDAKTWFNYIVTYAPVIGLVIAAIGIVVAIIAVVLK</sequence>
<dbReference type="AlphaFoldDB" id="A0A4Q4RH00"/>
<keyword evidence="6" id="KW-1185">Reference proteome</keyword>
<keyword evidence="2" id="KW-0472">Membrane</keyword>
<accession>A0A4Q4RH00</accession>
<gene>
    <name evidence="3" type="ORF">AA0115_g8711</name>
    <name evidence="4" type="ORF">AA0119_g7141</name>
</gene>
<proteinExistence type="predicted"/>
<evidence type="ECO:0000313" key="4">
    <source>
        <dbReference type="EMBL" id="RYN98433.1"/>
    </source>
</evidence>
<feature type="transmembrane region" description="Helical" evidence="2">
    <location>
        <begin position="101"/>
        <end position="126"/>
    </location>
</feature>
<organism evidence="3 5">
    <name type="scientific">Alternaria tenuissima</name>
    <dbReference type="NCBI Taxonomy" id="119927"/>
    <lineage>
        <taxon>Eukaryota</taxon>
        <taxon>Fungi</taxon>
        <taxon>Dikarya</taxon>
        <taxon>Ascomycota</taxon>
        <taxon>Pezizomycotina</taxon>
        <taxon>Dothideomycetes</taxon>
        <taxon>Pleosporomycetidae</taxon>
        <taxon>Pleosporales</taxon>
        <taxon>Pleosporineae</taxon>
        <taxon>Pleosporaceae</taxon>
        <taxon>Alternaria</taxon>
        <taxon>Alternaria sect. Alternaria</taxon>
        <taxon>Alternaria alternata complex</taxon>
    </lineage>
</organism>
<name>A0A4Q4RH00_9PLEO</name>
<dbReference type="Proteomes" id="UP000293195">
    <property type="component" value="Unassembled WGS sequence"/>
</dbReference>
<reference evidence="3" key="2">
    <citation type="journal article" date="2019" name="bioRxiv">
        <title>Genomics, evolutionary history and diagnostics of the Alternaria alternata species group including apple and Asian pear pathotypes.</title>
        <authorList>
            <person name="Armitage A.D."/>
            <person name="Cockerton H.M."/>
            <person name="Sreenivasaprasad S."/>
            <person name="Woodhall J.W."/>
            <person name="Lane C.R."/>
            <person name="Harrison R.J."/>
            <person name="Clarkson J.P."/>
        </authorList>
    </citation>
    <scope>NUCLEOTIDE SEQUENCE</scope>
    <source>
        <strain evidence="3">FERA 1164</strain>
        <strain evidence="4">FERA 635</strain>
    </source>
</reference>
<evidence type="ECO:0000313" key="5">
    <source>
        <dbReference type="Proteomes" id="UP000292340"/>
    </source>
</evidence>
<feature type="region of interest" description="Disordered" evidence="1">
    <location>
        <begin position="10"/>
        <end position="39"/>
    </location>
</feature>
<comment type="caution">
    <text evidence="3">The sequence shown here is derived from an EMBL/GenBank/DDBJ whole genome shotgun (WGS) entry which is preliminary data.</text>
</comment>
<evidence type="ECO:0000256" key="2">
    <source>
        <dbReference type="SAM" id="Phobius"/>
    </source>
</evidence>
<keyword evidence="2" id="KW-0812">Transmembrane</keyword>
<reference evidence="3" key="1">
    <citation type="submission" date="2017-10" db="EMBL/GenBank/DDBJ databases">
        <authorList>
            <person name="Armitage A.D."/>
            <person name="Barbara D.J."/>
            <person name="Woodhall J.W."/>
            <person name="Sreenivasaprasad S."/>
            <person name="Lane C.R."/>
            <person name="Clarkson J.P."/>
            <person name="Harrison R.J."/>
        </authorList>
    </citation>
    <scope>NUCLEOTIDE SEQUENCE</scope>
    <source>
        <strain evidence="3">FERA 1164</strain>
        <strain evidence="4">FERA 635</strain>
    </source>
</reference>
<dbReference type="EMBL" id="PDXF01000026">
    <property type="protein sequence ID" value="RYN98433.1"/>
    <property type="molecule type" value="Genomic_DNA"/>
</dbReference>
<evidence type="ECO:0000313" key="3">
    <source>
        <dbReference type="EMBL" id="RYN23300.1"/>
    </source>
</evidence>
<feature type="compositionally biased region" description="Polar residues" evidence="1">
    <location>
        <begin position="21"/>
        <end position="38"/>
    </location>
</feature>
<evidence type="ECO:0000313" key="6">
    <source>
        <dbReference type="Proteomes" id="UP000293195"/>
    </source>
</evidence>
<protein>
    <submittedName>
        <fullName evidence="3">Uncharacterized protein</fullName>
    </submittedName>
</protein>